<proteinExistence type="predicted"/>
<feature type="signal peptide" evidence="1">
    <location>
        <begin position="1"/>
        <end position="25"/>
    </location>
</feature>
<evidence type="ECO:0000313" key="3">
    <source>
        <dbReference type="Proteomes" id="UP000712281"/>
    </source>
</evidence>
<accession>A0A8S9KUW7</accession>
<name>A0A8S9KUW7_BRACR</name>
<evidence type="ECO:0008006" key="4">
    <source>
        <dbReference type="Google" id="ProtNLM"/>
    </source>
</evidence>
<dbReference type="Proteomes" id="UP000712281">
    <property type="component" value="Unassembled WGS sequence"/>
</dbReference>
<feature type="chain" id="PRO_5035753399" description="Phytocyanin domain-containing protein" evidence="1">
    <location>
        <begin position="26"/>
        <end position="77"/>
    </location>
</feature>
<protein>
    <recommendedName>
        <fullName evidence="4">Phytocyanin domain-containing protein</fullName>
    </recommendedName>
</protein>
<keyword evidence="1" id="KW-0732">Signal</keyword>
<sequence>MMTTRCTTTALFLVINLFFVGFTVAQASGPQVPVWAFILYGTCNAAKITIGSSEITLRLGQVIRVCRVLPPAGFTRA</sequence>
<reference evidence="2" key="1">
    <citation type="submission" date="2019-12" db="EMBL/GenBank/DDBJ databases">
        <title>Genome sequencing and annotation of Brassica cretica.</title>
        <authorList>
            <person name="Studholme D.J."/>
            <person name="Sarris P.F."/>
        </authorList>
    </citation>
    <scope>NUCLEOTIDE SEQUENCE</scope>
    <source>
        <strain evidence="2">PFS-001/15</strain>
        <tissue evidence="2">Leaf</tissue>
    </source>
</reference>
<evidence type="ECO:0000256" key="1">
    <source>
        <dbReference type="SAM" id="SignalP"/>
    </source>
</evidence>
<dbReference type="AlphaFoldDB" id="A0A8S9KUW7"/>
<evidence type="ECO:0000313" key="2">
    <source>
        <dbReference type="EMBL" id="KAF2597053.1"/>
    </source>
</evidence>
<organism evidence="2 3">
    <name type="scientific">Brassica cretica</name>
    <name type="common">Mustard</name>
    <dbReference type="NCBI Taxonomy" id="69181"/>
    <lineage>
        <taxon>Eukaryota</taxon>
        <taxon>Viridiplantae</taxon>
        <taxon>Streptophyta</taxon>
        <taxon>Embryophyta</taxon>
        <taxon>Tracheophyta</taxon>
        <taxon>Spermatophyta</taxon>
        <taxon>Magnoliopsida</taxon>
        <taxon>eudicotyledons</taxon>
        <taxon>Gunneridae</taxon>
        <taxon>Pentapetalae</taxon>
        <taxon>rosids</taxon>
        <taxon>malvids</taxon>
        <taxon>Brassicales</taxon>
        <taxon>Brassicaceae</taxon>
        <taxon>Brassiceae</taxon>
        <taxon>Brassica</taxon>
    </lineage>
</organism>
<dbReference type="EMBL" id="QGKW02000717">
    <property type="protein sequence ID" value="KAF2597053.1"/>
    <property type="molecule type" value="Genomic_DNA"/>
</dbReference>
<comment type="caution">
    <text evidence="2">The sequence shown here is derived from an EMBL/GenBank/DDBJ whole genome shotgun (WGS) entry which is preliminary data.</text>
</comment>
<gene>
    <name evidence="2" type="ORF">F2Q68_00011173</name>
</gene>